<feature type="compositionally biased region" description="Polar residues" evidence="1">
    <location>
        <begin position="55"/>
        <end position="64"/>
    </location>
</feature>
<feature type="non-terminal residue" evidence="2">
    <location>
        <position position="1"/>
    </location>
</feature>
<accession>A0A7J8PI48</accession>
<evidence type="ECO:0000256" key="1">
    <source>
        <dbReference type="SAM" id="MobiDB-lite"/>
    </source>
</evidence>
<gene>
    <name evidence="2" type="ORF">Gorai_017721</name>
</gene>
<evidence type="ECO:0000313" key="3">
    <source>
        <dbReference type="Proteomes" id="UP000593578"/>
    </source>
</evidence>
<evidence type="ECO:0000313" key="2">
    <source>
        <dbReference type="EMBL" id="MBA0588945.1"/>
    </source>
</evidence>
<feature type="compositionally biased region" description="Basic and acidic residues" evidence="1">
    <location>
        <begin position="268"/>
        <end position="279"/>
    </location>
</feature>
<feature type="region of interest" description="Disordered" evidence="1">
    <location>
        <begin position="268"/>
        <end position="309"/>
    </location>
</feature>
<protein>
    <submittedName>
        <fullName evidence="2">Uncharacterized protein</fullName>
    </submittedName>
</protein>
<dbReference type="Proteomes" id="UP000593578">
    <property type="component" value="Unassembled WGS sequence"/>
</dbReference>
<dbReference type="AlphaFoldDB" id="A0A7J8PI48"/>
<dbReference type="EMBL" id="JABEZZ010000007">
    <property type="protein sequence ID" value="MBA0588945.1"/>
    <property type="molecule type" value="Genomic_DNA"/>
</dbReference>
<dbReference type="PANTHER" id="PTHR34837">
    <property type="entry name" value="OS05G0595500 PROTEIN"/>
    <property type="match status" value="1"/>
</dbReference>
<reference evidence="2 3" key="1">
    <citation type="journal article" date="2019" name="Genome Biol. Evol.">
        <title>Insights into the evolution of the New World diploid cottons (Gossypium, subgenus Houzingenia) based on genome sequencing.</title>
        <authorList>
            <person name="Grover C.E."/>
            <person name="Arick M.A. 2nd"/>
            <person name="Thrash A."/>
            <person name="Conover J.L."/>
            <person name="Sanders W.S."/>
            <person name="Peterson D.G."/>
            <person name="Frelichowski J.E."/>
            <person name="Scheffler J.A."/>
            <person name="Scheffler B.E."/>
            <person name="Wendel J.F."/>
        </authorList>
    </citation>
    <scope>NUCLEOTIDE SEQUENCE [LARGE SCALE GENOMIC DNA]</scope>
    <source>
        <strain evidence="2">8</strain>
        <tissue evidence="2">Leaf</tissue>
    </source>
</reference>
<feature type="region of interest" description="Disordered" evidence="1">
    <location>
        <begin position="80"/>
        <end position="99"/>
    </location>
</feature>
<organism evidence="2 3">
    <name type="scientific">Gossypium raimondii</name>
    <name type="common">Peruvian cotton</name>
    <name type="synonym">Gossypium klotzschianum subsp. raimondii</name>
    <dbReference type="NCBI Taxonomy" id="29730"/>
    <lineage>
        <taxon>Eukaryota</taxon>
        <taxon>Viridiplantae</taxon>
        <taxon>Streptophyta</taxon>
        <taxon>Embryophyta</taxon>
        <taxon>Tracheophyta</taxon>
        <taxon>Spermatophyta</taxon>
        <taxon>Magnoliopsida</taxon>
        <taxon>eudicotyledons</taxon>
        <taxon>Gunneridae</taxon>
        <taxon>Pentapetalae</taxon>
        <taxon>rosids</taxon>
        <taxon>malvids</taxon>
        <taxon>Malvales</taxon>
        <taxon>Malvaceae</taxon>
        <taxon>Malvoideae</taxon>
        <taxon>Gossypium</taxon>
    </lineage>
</organism>
<dbReference type="PANTHER" id="PTHR34837:SF1">
    <property type="entry name" value="LOW PROTEIN: ZINC FINGER CCCH DOMAIN PROTEIN"/>
    <property type="match status" value="1"/>
</dbReference>
<proteinExistence type="predicted"/>
<name>A0A7J8PI48_GOSRA</name>
<comment type="caution">
    <text evidence="2">The sequence shown here is derived from an EMBL/GenBank/DDBJ whole genome shotgun (WGS) entry which is preliminary data.</text>
</comment>
<feature type="region of interest" description="Disordered" evidence="1">
    <location>
        <begin position="1"/>
        <end position="65"/>
    </location>
</feature>
<sequence length="405" mass="43681">DQNRHPVNGRGWDTGSDVWKGQNGDVDLPSTSEKEDHPLQAPLDVYDGQERQRSQYENGDNDVQVTGFELRSDVLPAAKESSRCSPEIPHKAPDSSKISSEDDDARCCRLYLCKLDISAELAGSALYDQCASLLNVERSKDLGKDVTMLVNLKNGGRPVQNASIDVLSPSLIPATNASVFQKAMDLYKKQRLQICAIPNANGGMLASTSVPKEEQSSDRVVDEAEEPVLISDAEMADSDQQKGDAVLTATSHENMEQLVSIQSRELPDHLDSLSPEKPELPSTDSGHMEPGVPKPVLNGDKAEETDTETDQINPMDVVEDSLRSLDDAAEAVGLPADEENSNDINKTEGNSTVYCAKEIHAFDDAISGSLNDSPKVSGALIPGSNESGSELVILTGIHHSPENTH</sequence>